<dbReference type="Proteomes" id="UP000295444">
    <property type="component" value="Unassembled WGS sequence"/>
</dbReference>
<dbReference type="GO" id="GO:0004252">
    <property type="term" value="F:serine-type endopeptidase activity"/>
    <property type="evidence" value="ECO:0007669"/>
    <property type="project" value="InterPro"/>
</dbReference>
<dbReference type="RefSeq" id="WP_243754011.1">
    <property type="nucleotide sequence ID" value="NZ_SNXZ01000002.1"/>
</dbReference>
<evidence type="ECO:0000259" key="4">
    <source>
        <dbReference type="Pfam" id="PF10502"/>
    </source>
</evidence>
<sequence length="137" mass="14711">MIRLLLLVSTLLLVVRRSLVVTTVDGDSMAPGLRSGDRVLVRRTRRVRRGQVVMLGYPPVPSGADTTGQYLLKRVVAVTGDRLDDGWAAPDVAGLGGQVVPPGCAVVLGDNRPSSWDSRHYGFVPGERVVGVVVRKL</sequence>
<dbReference type="InterPro" id="IPR036286">
    <property type="entry name" value="LexA/Signal_pep-like_sf"/>
</dbReference>
<evidence type="ECO:0000313" key="5">
    <source>
        <dbReference type="EMBL" id="TDQ00871.1"/>
    </source>
</evidence>
<organism evidence="5 6">
    <name type="scientific">Labedaea rhizosphaerae</name>
    <dbReference type="NCBI Taxonomy" id="598644"/>
    <lineage>
        <taxon>Bacteria</taxon>
        <taxon>Bacillati</taxon>
        <taxon>Actinomycetota</taxon>
        <taxon>Actinomycetes</taxon>
        <taxon>Pseudonocardiales</taxon>
        <taxon>Pseudonocardiaceae</taxon>
        <taxon>Labedaea</taxon>
    </lineage>
</organism>
<dbReference type="PANTHER" id="PTHR43390:SF1">
    <property type="entry name" value="CHLOROPLAST PROCESSING PEPTIDASE"/>
    <property type="match status" value="1"/>
</dbReference>
<protein>
    <submittedName>
        <fullName evidence="5">Signal peptidase I</fullName>
    </submittedName>
</protein>
<comment type="similarity">
    <text evidence="2">Belongs to the peptidase S26 family.</text>
</comment>
<comment type="caution">
    <text evidence="5">The sequence shown here is derived from an EMBL/GenBank/DDBJ whole genome shotgun (WGS) entry which is preliminary data.</text>
</comment>
<feature type="active site" evidence="3">
    <location>
        <position position="28"/>
    </location>
</feature>
<evidence type="ECO:0000256" key="2">
    <source>
        <dbReference type="ARBA" id="ARBA00009370"/>
    </source>
</evidence>
<dbReference type="AlphaFoldDB" id="A0A4V3CZS7"/>
<dbReference type="Pfam" id="PF10502">
    <property type="entry name" value="Peptidase_S26"/>
    <property type="match status" value="2"/>
</dbReference>
<evidence type="ECO:0000256" key="3">
    <source>
        <dbReference type="PIRSR" id="PIRSR600223-1"/>
    </source>
</evidence>
<evidence type="ECO:0000256" key="1">
    <source>
        <dbReference type="ARBA" id="ARBA00004401"/>
    </source>
</evidence>
<dbReference type="PRINTS" id="PR00727">
    <property type="entry name" value="LEADERPTASE"/>
</dbReference>
<feature type="active site" evidence="3">
    <location>
        <position position="73"/>
    </location>
</feature>
<accession>A0A4V3CZS7</accession>
<dbReference type="GO" id="GO:0006465">
    <property type="term" value="P:signal peptide processing"/>
    <property type="evidence" value="ECO:0007669"/>
    <property type="project" value="InterPro"/>
</dbReference>
<comment type="subcellular location">
    <subcellularLocation>
        <location evidence="1">Cell membrane</location>
        <topology evidence="1">Single-pass type II membrane protein</topology>
    </subcellularLocation>
</comment>
<dbReference type="GO" id="GO:0005886">
    <property type="term" value="C:plasma membrane"/>
    <property type="evidence" value="ECO:0007669"/>
    <property type="project" value="UniProtKB-SubCell"/>
</dbReference>
<gene>
    <name evidence="5" type="ORF">EV186_102737</name>
</gene>
<proteinExistence type="inferred from homology"/>
<dbReference type="PANTHER" id="PTHR43390">
    <property type="entry name" value="SIGNAL PEPTIDASE I"/>
    <property type="match status" value="1"/>
</dbReference>
<feature type="domain" description="Peptidase S26" evidence="4">
    <location>
        <begin position="4"/>
        <end position="83"/>
    </location>
</feature>
<evidence type="ECO:0000313" key="6">
    <source>
        <dbReference type="Proteomes" id="UP000295444"/>
    </source>
</evidence>
<dbReference type="Gene3D" id="2.10.109.10">
    <property type="entry name" value="Umud Fragment, subunit A"/>
    <property type="match status" value="1"/>
</dbReference>
<dbReference type="SUPFAM" id="SSF51306">
    <property type="entry name" value="LexA/Signal peptidase"/>
    <property type="match status" value="1"/>
</dbReference>
<reference evidence="5 6" key="1">
    <citation type="submission" date="2019-03" db="EMBL/GenBank/DDBJ databases">
        <title>Genomic Encyclopedia of Type Strains, Phase IV (KMG-IV): sequencing the most valuable type-strain genomes for metagenomic binning, comparative biology and taxonomic classification.</title>
        <authorList>
            <person name="Goeker M."/>
        </authorList>
    </citation>
    <scope>NUCLEOTIDE SEQUENCE [LARGE SCALE GENOMIC DNA]</scope>
    <source>
        <strain evidence="5 6">DSM 45361</strain>
    </source>
</reference>
<name>A0A4V3CZS7_LABRH</name>
<dbReference type="EMBL" id="SNXZ01000002">
    <property type="protein sequence ID" value="TDQ00871.1"/>
    <property type="molecule type" value="Genomic_DNA"/>
</dbReference>
<dbReference type="InterPro" id="IPR019533">
    <property type="entry name" value="Peptidase_S26"/>
</dbReference>
<keyword evidence="6" id="KW-1185">Reference proteome</keyword>
<dbReference type="InterPro" id="IPR000223">
    <property type="entry name" value="Pept_S26A_signal_pept_1"/>
</dbReference>
<feature type="domain" description="Peptidase S26" evidence="4">
    <location>
        <begin position="96"/>
        <end position="134"/>
    </location>
</feature>